<dbReference type="Proteomes" id="UP000219743">
    <property type="component" value="Unassembled WGS sequence"/>
</dbReference>
<comment type="caution">
    <text evidence="1">The sequence shown here is derived from an EMBL/GenBank/DDBJ whole genome shotgun (WGS) entry which is preliminary data.</text>
</comment>
<dbReference type="AlphaFoldDB" id="A0A9X6VGE1"/>
<dbReference type="EMBL" id="NTRC01000030">
    <property type="protein sequence ID" value="PFD16686.1"/>
    <property type="molecule type" value="Genomic_DNA"/>
</dbReference>
<gene>
    <name evidence="1" type="ORF">CN263_26310</name>
</gene>
<sequence>MLLKNFLLSRAKKELSPQLNHLSQTPGAINKAIKKVISDIDSIVMDIEGVSTKEYLQTKRRYEALETILSFLVREGFSQVRQDYISKKSGISKPLINDTLSWLEDLGVCHQIKTRRNGKKAPSIYILTLHNNYLKIVEYFKTKWALLIEVTSTFTEQLQKKIFNKKSITTNREDTPKVLSKGIDYFNLEDAQKQEESNNESAEPKEYTARKVDFNEYLSADQQRAWHYLMSFPFTNLSEKDAYAIALRMPPDIKADAWYHFRQTAERFEHTNADKSNASYFIEIFNENYKAYLKRKEHKATEYIKELGKKQEPKLIFYDWLKDN</sequence>
<organism evidence="1 2">
    <name type="scientific">Bacillus cereus</name>
    <dbReference type="NCBI Taxonomy" id="1396"/>
    <lineage>
        <taxon>Bacteria</taxon>
        <taxon>Bacillati</taxon>
        <taxon>Bacillota</taxon>
        <taxon>Bacilli</taxon>
        <taxon>Bacillales</taxon>
        <taxon>Bacillaceae</taxon>
        <taxon>Bacillus</taxon>
        <taxon>Bacillus cereus group</taxon>
    </lineage>
</organism>
<protein>
    <recommendedName>
        <fullName evidence="3">Replicase RepFR55</fullName>
    </recommendedName>
</protein>
<evidence type="ECO:0000313" key="2">
    <source>
        <dbReference type="Proteomes" id="UP000219743"/>
    </source>
</evidence>
<name>A0A9X6VGE1_BACCE</name>
<dbReference type="RefSeq" id="WP_098330424.1">
    <property type="nucleotide sequence ID" value="NZ_NTRC01000030.1"/>
</dbReference>
<reference evidence="1 2" key="1">
    <citation type="submission" date="2017-09" db="EMBL/GenBank/DDBJ databases">
        <title>Large-scale bioinformatics analysis of Bacillus genomes uncovers conserved roles of natural products in bacterial physiology.</title>
        <authorList>
            <consortium name="Agbiome Team Llc"/>
            <person name="Bleich R.M."/>
            <person name="Kirk G.J."/>
            <person name="Santa Maria K.C."/>
            <person name="Allen S.E."/>
            <person name="Farag S."/>
            <person name="Shank E.A."/>
            <person name="Bowers A."/>
        </authorList>
    </citation>
    <scope>NUCLEOTIDE SEQUENCE [LARGE SCALE GENOMIC DNA]</scope>
    <source>
        <strain evidence="1 2">AFS024404</strain>
    </source>
</reference>
<proteinExistence type="predicted"/>
<accession>A0A9X6VGE1</accession>
<evidence type="ECO:0008006" key="3">
    <source>
        <dbReference type="Google" id="ProtNLM"/>
    </source>
</evidence>
<evidence type="ECO:0000313" key="1">
    <source>
        <dbReference type="EMBL" id="PFD16686.1"/>
    </source>
</evidence>